<dbReference type="InParanoid" id="A0A286U7C5"/>
<feature type="binding site" evidence="12">
    <location>
        <position position="149"/>
    </location>
    <ligand>
        <name>substrate</name>
    </ligand>
</feature>
<dbReference type="OrthoDB" id="5151075at2759"/>
<comment type="catalytic activity">
    <reaction evidence="11 14">
        <text>myo-inositol + O2 = D-glucuronate + H2O + H(+)</text>
        <dbReference type="Rhea" id="RHEA:23696"/>
        <dbReference type="ChEBI" id="CHEBI:15377"/>
        <dbReference type="ChEBI" id="CHEBI:15378"/>
        <dbReference type="ChEBI" id="CHEBI:15379"/>
        <dbReference type="ChEBI" id="CHEBI:17268"/>
        <dbReference type="ChEBI" id="CHEBI:58720"/>
        <dbReference type="EC" id="1.13.99.1"/>
    </reaction>
</comment>
<evidence type="ECO:0000313" key="15">
    <source>
        <dbReference type="EMBL" id="PAV15473.1"/>
    </source>
</evidence>
<feature type="binding site" evidence="12">
    <location>
        <position position="54"/>
    </location>
    <ligand>
        <name>substrate</name>
    </ligand>
</feature>
<feature type="binding site" evidence="13">
    <location>
        <position position="146"/>
    </location>
    <ligand>
        <name>Fe cation</name>
        <dbReference type="ChEBI" id="CHEBI:24875"/>
        <label>1</label>
    </ligand>
</feature>
<evidence type="ECO:0000256" key="10">
    <source>
        <dbReference type="ARBA" id="ARBA00029668"/>
    </source>
</evidence>
<evidence type="ECO:0000256" key="5">
    <source>
        <dbReference type="ARBA" id="ARBA00019269"/>
    </source>
</evidence>
<dbReference type="STRING" id="2282107.A0A286U7C5"/>
<comment type="caution">
    <text evidence="15">The sequence shown here is derived from an EMBL/GenBank/DDBJ whole genome shotgun (WGS) entry which is preliminary data.</text>
</comment>
<comment type="similarity">
    <text evidence="3 14">Belongs to the myo-inositol oxygenase family.</text>
</comment>
<evidence type="ECO:0000256" key="7">
    <source>
        <dbReference type="ARBA" id="ARBA00022723"/>
    </source>
</evidence>
<dbReference type="GO" id="GO:0050113">
    <property type="term" value="F:inositol oxygenase activity"/>
    <property type="evidence" value="ECO:0007669"/>
    <property type="project" value="UniProtKB-UniRule"/>
</dbReference>
<gene>
    <name evidence="15" type="ORF">PNOK_0923700</name>
</gene>
<dbReference type="GO" id="GO:0005737">
    <property type="term" value="C:cytoplasm"/>
    <property type="evidence" value="ECO:0007669"/>
    <property type="project" value="UniProtKB-SubCell"/>
</dbReference>
<keyword evidence="9 13" id="KW-0408">Iron</keyword>
<evidence type="ECO:0000256" key="9">
    <source>
        <dbReference type="ARBA" id="ARBA00023004"/>
    </source>
</evidence>
<evidence type="ECO:0000313" key="16">
    <source>
        <dbReference type="Proteomes" id="UP000217199"/>
    </source>
</evidence>
<evidence type="ECO:0000256" key="2">
    <source>
        <dbReference type="ARBA" id="ARBA00005167"/>
    </source>
</evidence>
<comment type="subcellular location">
    <subcellularLocation>
        <location evidence="1 14">Cytoplasm</location>
    </subcellularLocation>
</comment>
<feature type="binding site" evidence="13">
    <location>
        <position position="145"/>
    </location>
    <ligand>
        <name>Fe cation</name>
        <dbReference type="ChEBI" id="CHEBI:24875"/>
        <label>1</label>
    </ligand>
</feature>
<dbReference type="Gene3D" id="1.10.3210.10">
    <property type="entry name" value="Hypothetical protein af1432"/>
    <property type="match status" value="1"/>
</dbReference>
<keyword evidence="6 14" id="KW-0963">Cytoplasm</keyword>
<sequence>MTIDISTVPKPTNGRVLDETSDAIDEVNVLKGKTTASWKADSEFDSEKDKTKFRQYENACDRVKAFYKEQHEKQTVAFNLKAREEFKKKTRARMSVWQAIELLNTLVDDSDPDTSVSQIEHLLQTAEAIRRDGKPEWMQVTGLVHDLGKLLFFFGSEGQWDVVGDTFVVGCAFSEKNIYPETFQATLRIGQRHAFVGHDEYLYHVCKDQSTLPEEGLAMIRYHSFYPWHREEAYMYLANEKDVKTLEAVRAFNPYDLYSKSDSPCDAAALRPYYENLIAKYFPPEVNW</sequence>
<accession>A0A286U7C5</accession>
<dbReference type="GO" id="GO:0005506">
    <property type="term" value="F:iron ion binding"/>
    <property type="evidence" value="ECO:0007669"/>
    <property type="project" value="InterPro"/>
</dbReference>
<evidence type="ECO:0000256" key="4">
    <source>
        <dbReference type="ARBA" id="ARBA00011919"/>
    </source>
</evidence>
<organism evidence="15 16">
    <name type="scientific">Pyrrhoderma noxium</name>
    <dbReference type="NCBI Taxonomy" id="2282107"/>
    <lineage>
        <taxon>Eukaryota</taxon>
        <taxon>Fungi</taxon>
        <taxon>Dikarya</taxon>
        <taxon>Basidiomycota</taxon>
        <taxon>Agaricomycotina</taxon>
        <taxon>Agaricomycetes</taxon>
        <taxon>Hymenochaetales</taxon>
        <taxon>Hymenochaetaceae</taxon>
        <taxon>Pyrrhoderma</taxon>
    </lineage>
</organism>
<dbReference type="GO" id="GO:0019310">
    <property type="term" value="P:inositol catabolic process"/>
    <property type="evidence" value="ECO:0007669"/>
    <property type="project" value="UniProtKB-UniRule"/>
</dbReference>
<evidence type="ECO:0000256" key="8">
    <source>
        <dbReference type="ARBA" id="ARBA00023002"/>
    </source>
</evidence>
<keyword evidence="16" id="KW-1185">Reference proteome</keyword>
<feature type="binding site" evidence="13">
    <location>
        <position position="223"/>
    </location>
    <ligand>
        <name>Fe cation</name>
        <dbReference type="ChEBI" id="CHEBI:24875"/>
        <label>1</label>
    </ligand>
</feature>
<comment type="pathway">
    <text evidence="2 14">Polyol metabolism; myo-inositol degradation into D-glucuronate; D-glucuronate from myo-inositol: step 1/1.</text>
</comment>
<evidence type="ECO:0000256" key="3">
    <source>
        <dbReference type="ARBA" id="ARBA00005286"/>
    </source>
</evidence>
<dbReference type="PANTHER" id="PTHR12588:SF0">
    <property type="entry name" value="INOSITOL OXYGENASE"/>
    <property type="match status" value="1"/>
</dbReference>
<dbReference type="EC" id="1.13.99.1" evidence="4 14"/>
<feature type="binding site" evidence="13">
    <location>
        <position position="121"/>
    </location>
    <ligand>
        <name>Fe cation</name>
        <dbReference type="ChEBI" id="CHEBI:24875"/>
        <label>1</label>
    </ligand>
</feature>
<dbReference type="SUPFAM" id="SSF109604">
    <property type="entry name" value="HD-domain/PDEase-like"/>
    <property type="match status" value="1"/>
</dbReference>
<feature type="binding site" evidence="13">
    <location>
        <position position="256"/>
    </location>
    <ligand>
        <name>Fe cation</name>
        <dbReference type="ChEBI" id="CHEBI:24875"/>
        <label>1</label>
    </ligand>
</feature>
<reference evidence="15 16" key="1">
    <citation type="journal article" date="2017" name="Mol. Ecol.">
        <title>Comparative and population genomic landscape of Phellinus noxius: A hypervariable fungus causing root rot in trees.</title>
        <authorList>
            <person name="Chung C.L."/>
            <person name="Lee T.J."/>
            <person name="Akiba M."/>
            <person name="Lee H.H."/>
            <person name="Kuo T.H."/>
            <person name="Liu D."/>
            <person name="Ke H.M."/>
            <person name="Yokoi T."/>
            <person name="Roa M.B."/>
            <person name="Lu M.J."/>
            <person name="Chang Y.Y."/>
            <person name="Ann P.J."/>
            <person name="Tsai J.N."/>
            <person name="Chen C.Y."/>
            <person name="Tzean S.S."/>
            <person name="Ota Y."/>
            <person name="Hattori T."/>
            <person name="Sahashi N."/>
            <person name="Liou R.F."/>
            <person name="Kikuchi T."/>
            <person name="Tsai I.J."/>
        </authorList>
    </citation>
    <scope>NUCLEOTIDE SEQUENCE [LARGE SCALE GENOMIC DNA]</scope>
    <source>
        <strain evidence="15 16">FFPRI411160</strain>
    </source>
</reference>
<feature type="binding site" evidence="12">
    <location>
        <begin position="164"/>
        <end position="165"/>
    </location>
    <ligand>
        <name>substrate</name>
    </ligand>
</feature>
<keyword evidence="7 13" id="KW-0479">Metal-binding</keyword>
<evidence type="ECO:0000256" key="14">
    <source>
        <dbReference type="RuleBase" id="RU367039"/>
    </source>
</evidence>
<dbReference type="Pfam" id="PF05153">
    <property type="entry name" value="MIOX"/>
    <property type="match status" value="2"/>
</dbReference>
<dbReference type="PANTHER" id="PTHR12588">
    <property type="entry name" value="MYOINOSITOL OXYGENASE"/>
    <property type="match status" value="1"/>
</dbReference>
<evidence type="ECO:0000256" key="11">
    <source>
        <dbReference type="ARBA" id="ARBA00048271"/>
    </source>
</evidence>
<feature type="binding site" evidence="12">
    <location>
        <begin position="223"/>
        <end position="224"/>
    </location>
    <ligand>
        <name>substrate</name>
    </ligand>
</feature>
<dbReference type="EMBL" id="NBII01000010">
    <property type="protein sequence ID" value="PAV15473.1"/>
    <property type="molecule type" value="Genomic_DNA"/>
</dbReference>
<evidence type="ECO:0000256" key="13">
    <source>
        <dbReference type="PIRSR" id="PIRSR607828-2"/>
    </source>
</evidence>
<dbReference type="AlphaFoldDB" id="A0A286U7C5"/>
<dbReference type="Proteomes" id="UP000217199">
    <property type="component" value="Unassembled WGS sequence"/>
</dbReference>
<dbReference type="InterPro" id="IPR007828">
    <property type="entry name" value="Inositol_oxygenase"/>
</dbReference>
<evidence type="ECO:0000256" key="12">
    <source>
        <dbReference type="PIRSR" id="PIRSR607828-1"/>
    </source>
</evidence>
<keyword evidence="8 14" id="KW-0560">Oxidoreductase</keyword>
<evidence type="ECO:0000256" key="1">
    <source>
        <dbReference type="ARBA" id="ARBA00004496"/>
    </source>
</evidence>
<feature type="binding site" evidence="13">
    <location>
        <position position="198"/>
    </location>
    <ligand>
        <name>Fe cation</name>
        <dbReference type="ChEBI" id="CHEBI:24875"/>
        <label>1</label>
    </ligand>
</feature>
<evidence type="ECO:0000256" key="6">
    <source>
        <dbReference type="ARBA" id="ARBA00022490"/>
    </source>
</evidence>
<comment type="cofactor">
    <cofactor evidence="13 14">
        <name>Fe cation</name>
        <dbReference type="ChEBI" id="CHEBI:24875"/>
    </cofactor>
    <text evidence="13 14">Binds 2 iron ions per subunit.</text>
</comment>
<proteinExistence type="inferred from homology"/>
<feature type="binding site" evidence="12">
    <location>
        <begin position="108"/>
        <end position="110"/>
    </location>
    <ligand>
        <name>substrate</name>
    </ligand>
</feature>
<protein>
    <recommendedName>
        <fullName evidence="5 14">Inositol oxygenase</fullName>
        <ecNumber evidence="4 14">1.13.99.1</ecNumber>
    </recommendedName>
    <alternativeName>
        <fullName evidence="10 14">Myo-inositol oxygenase</fullName>
    </alternativeName>
</protein>
<name>A0A286U7C5_9AGAM</name>
<dbReference type="UniPathway" id="UPA00111">
    <property type="reaction ID" value="UER00527"/>
</dbReference>